<dbReference type="InterPro" id="IPR038071">
    <property type="entry name" value="UROD/MetE-like_sf"/>
</dbReference>
<name>A0A7W0CD29_9ACTN</name>
<feature type="binding site" evidence="12">
    <location>
        <position position="597"/>
    </location>
    <ligand>
        <name>L-homocysteine</name>
        <dbReference type="ChEBI" id="CHEBI:58199"/>
    </ligand>
</feature>
<dbReference type="AlphaFoldDB" id="A0A7W0CD29"/>
<dbReference type="SUPFAM" id="SSF51726">
    <property type="entry name" value="UROD/MetE-like"/>
    <property type="match status" value="2"/>
</dbReference>
<reference evidence="18 19" key="1">
    <citation type="submission" date="2020-07" db="EMBL/GenBank/DDBJ databases">
        <title>Genomic Encyclopedia of Type Strains, Phase IV (KMG-IV): sequencing the most valuable type-strain genomes for metagenomic binning, comparative biology and taxonomic classification.</title>
        <authorList>
            <person name="Goeker M."/>
        </authorList>
    </citation>
    <scope>NUCLEOTIDE SEQUENCE [LARGE SCALE GENOMIC DNA]</scope>
    <source>
        <strain evidence="18 19">DSM 45533</strain>
    </source>
</reference>
<protein>
    <recommendedName>
        <fullName evidence="4">5-methyltetrahydropteroyltriglutamate--homocysteine S-methyltransferase</fullName>
        <ecNumber evidence="4">2.1.1.14</ecNumber>
    </recommendedName>
</protein>
<keyword evidence="19" id="KW-1185">Reference proteome</keyword>
<dbReference type="GO" id="GO:0009086">
    <property type="term" value="P:methionine biosynthetic process"/>
    <property type="evidence" value="ECO:0007669"/>
    <property type="project" value="UniProtKB-KW"/>
</dbReference>
<feature type="binding site" evidence="13">
    <location>
        <position position="639"/>
    </location>
    <ligand>
        <name>Zn(2+)</name>
        <dbReference type="ChEBI" id="CHEBI:29105"/>
        <label>1</label>
        <note>catalytic</note>
    </ligand>
</feature>
<gene>
    <name evidence="18" type="ORF">HNR30_000117</name>
</gene>
<feature type="binding site" evidence="12">
    <location>
        <begin position="513"/>
        <end position="514"/>
    </location>
    <ligand>
        <name>5-methyltetrahydropteroyltri-L-glutamate</name>
        <dbReference type="ChEBI" id="CHEBI:58207"/>
    </ligand>
</feature>
<comment type="caution">
    <text evidence="18">The sequence shown here is derived from an EMBL/GenBank/DDBJ whole genome shotgun (WGS) entry which is preliminary data.</text>
</comment>
<dbReference type="RefSeq" id="WP_181607137.1">
    <property type="nucleotide sequence ID" value="NZ_BAABAM010000001.1"/>
</dbReference>
<keyword evidence="9" id="KW-0677">Repeat</keyword>
<evidence type="ECO:0000256" key="15">
    <source>
        <dbReference type="SAM" id="MobiDB-lite"/>
    </source>
</evidence>
<feature type="binding site" evidence="13">
    <location>
        <position position="663"/>
    </location>
    <ligand>
        <name>Zn(2+)</name>
        <dbReference type="ChEBI" id="CHEBI:29105"/>
        <label>1</label>
        <note>catalytic</note>
    </ligand>
</feature>
<keyword evidence="6" id="KW-0028">Amino-acid biosynthesis</keyword>
<dbReference type="GO" id="GO:0032259">
    <property type="term" value="P:methylation"/>
    <property type="evidence" value="ECO:0007669"/>
    <property type="project" value="UniProtKB-KW"/>
</dbReference>
<evidence type="ECO:0000259" key="16">
    <source>
        <dbReference type="Pfam" id="PF01717"/>
    </source>
</evidence>
<dbReference type="EC" id="2.1.1.14" evidence="4"/>
<feature type="compositionally biased region" description="Polar residues" evidence="15">
    <location>
        <begin position="11"/>
        <end position="32"/>
    </location>
</feature>
<feature type="binding site" evidence="12">
    <location>
        <position position="597"/>
    </location>
    <ligand>
        <name>L-methionine</name>
        <dbReference type="ChEBI" id="CHEBI:57844"/>
    </ligand>
</feature>
<keyword evidence="7 18" id="KW-0808">Transferase</keyword>
<comment type="similarity">
    <text evidence="3">Belongs to the vitamin-B12 independent methionine synthase family.</text>
</comment>
<feature type="binding site" evidence="12">
    <location>
        <begin position="429"/>
        <end position="431"/>
    </location>
    <ligand>
        <name>L-homocysteine</name>
        <dbReference type="ChEBI" id="CHEBI:58199"/>
    </ligand>
</feature>
<comment type="pathway">
    <text evidence="2">Amino-acid biosynthesis; L-methionine biosynthesis via de novo pathway; L-methionine from L-homocysteine (MetE route): step 1/1.</text>
</comment>
<evidence type="ECO:0000256" key="2">
    <source>
        <dbReference type="ARBA" id="ARBA00004681"/>
    </source>
</evidence>
<proteinExistence type="inferred from homology"/>
<feature type="binding site" evidence="12">
    <location>
        <position position="559"/>
    </location>
    <ligand>
        <name>5-methyltetrahydropteroyltri-L-glutamate</name>
        <dbReference type="ChEBI" id="CHEBI:58207"/>
    </ligand>
</feature>
<feature type="active site" description="Proton donor" evidence="14">
    <location>
        <position position="690"/>
    </location>
</feature>
<evidence type="ECO:0000256" key="10">
    <source>
        <dbReference type="ARBA" id="ARBA00022833"/>
    </source>
</evidence>
<organism evidence="18 19">
    <name type="scientific">Nonomuraea soli</name>
    <dbReference type="NCBI Taxonomy" id="1032476"/>
    <lineage>
        <taxon>Bacteria</taxon>
        <taxon>Bacillati</taxon>
        <taxon>Actinomycetota</taxon>
        <taxon>Actinomycetes</taxon>
        <taxon>Streptosporangiales</taxon>
        <taxon>Streptosporangiaceae</taxon>
        <taxon>Nonomuraea</taxon>
    </lineage>
</organism>
<evidence type="ECO:0000259" key="17">
    <source>
        <dbReference type="Pfam" id="PF08267"/>
    </source>
</evidence>
<dbReference type="GO" id="GO:0008270">
    <property type="term" value="F:zinc ion binding"/>
    <property type="evidence" value="ECO:0007669"/>
    <property type="project" value="InterPro"/>
</dbReference>
<dbReference type="NCBIfam" id="NF003556">
    <property type="entry name" value="PRK05222.1"/>
    <property type="match status" value="1"/>
</dbReference>
<keyword evidence="11" id="KW-0486">Methionine biosynthesis</keyword>
<feature type="binding site" evidence="12">
    <location>
        <begin position="429"/>
        <end position="431"/>
    </location>
    <ligand>
        <name>L-methionine</name>
        <dbReference type="ChEBI" id="CHEBI:57844"/>
    </ligand>
</feature>
<dbReference type="PIRSF" id="PIRSF000382">
    <property type="entry name" value="MeTrfase_B12_ind"/>
    <property type="match status" value="1"/>
</dbReference>
<dbReference type="Gene3D" id="3.20.20.210">
    <property type="match status" value="2"/>
</dbReference>
<keyword evidence="5 18" id="KW-0489">Methyltransferase</keyword>
<comment type="cofactor">
    <cofactor evidence="13">
        <name>Zn(2+)</name>
        <dbReference type="ChEBI" id="CHEBI:29105"/>
    </cofactor>
    <text evidence="13">Binds 2 Zn(2+) ions per subunit.</text>
</comment>
<evidence type="ECO:0000313" key="19">
    <source>
        <dbReference type="Proteomes" id="UP000530928"/>
    </source>
</evidence>
<feature type="binding site" evidence="12">
    <location>
        <position position="151"/>
    </location>
    <ligand>
        <name>5-methyltetrahydropteroyltri-L-glutamate</name>
        <dbReference type="ChEBI" id="CHEBI:58207"/>
    </ligand>
</feature>
<evidence type="ECO:0000256" key="8">
    <source>
        <dbReference type="ARBA" id="ARBA00022723"/>
    </source>
</evidence>
<dbReference type="InterPro" id="IPR013215">
    <property type="entry name" value="Cbl-indep_Met_Synth_N"/>
</dbReference>
<feature type="binding site" evidence="12">
    <location>
        <position position="482"/>
    </location>
    <ligand>
        <name>L-methionine</name>
        <dbReference type="ChEBI" id="CHEBI:57844"/>
    </ligand>
</feature>
<evidence type="ECO:0000313" key="18">
    <source>
        <dbReference type="EMBL" id="MBA2888782.1"/>
    </source>
</evidence>
<dbReference type="GO" id="GO:0003871">
    <property type="term" value="F:5-methyltetrahydropteroyltriglutamate-homocysteine S-methyltransferase activity"/>
    <property type="evidence" value="ECO:0007669"/>
    <property type="project" value="UniProtKB-EC"/>
</dbReference>
<feature type="domain" description="Cobalamin-independent methionine synthase MetE N-terminal" evidence="17">
    <location>
        <begin position="43"/>
        <end position="332"/>
    </location>
</feature>
<evidence type="ECO:0000256" key="7">
    <source>
        <dbReference type="ARBA" id="ARBA00022679"/>
    </source>
</evidence>
<evidence type="ECO:0000256" key="3">
    <source>
        <dbReference type="ARBA" id="ARBA00009553"/>
    </source>
</evidence>
<accession>A0A7W0CD29</accession>
<feature type="domain" description="Cobalamin-independent methionine synthase MetE C-terminal/archaeal" evidence="16">
    <location>
        <begin position="424"/>
        <end position="744"/>
    </location>
</feature>
<evidence type="ECO:0000256" key="14">
    <source>
        <dbReference type="PIRSR" id="PIRSR000382-3"/>
    </source>
</evidence>
<evidence type="ECO:0000256" key="1">
    <source>
        <dbReference type="ARBA" id="ARBA00002777"/>
    </source>
</evidence>
<dbReference type="EMBL" id="JACDUR010000001">
    <property type="protein sequence ID" value="MBA2888782.1"/>
    <property type="molecule type" value="Genomic_DNA"/>
</dbReference>
<dbReference type="CDD" id="cd03312">
    <property type="entry name" value="CIMS_N_terminal_like"/>
    <property type="match status" value="1"/>
</dbReference>
<feature type="binding site" evidence="12">
    <location>
        <position position="58"/>
    </location>
    <ligand>
        <name>5-methyltetrahydropteroyltri-L-glutamate</name>
        <dbReference type="ChEBI" id="CHEBI:58207"/>
    </ligand>
</feature>
<comment type="function">
    <text evidence="1">Catalyzes the transfer of a methyl group from 5-methyltetrahydrofolate to homocysteine resulting in methionine formation.</text>
</comment>
<dbReference type="Proteomes" id="UP000530928">
    <property type="component" value="Unassembled WGS sequence"/>
</dbReference>
<evidence type="ECO:0000256" key="9">
    <source>
        <dbReference type="ARBA" id="ARBA00022737"/>
    </source>
</evidence>
<evidence type="ECO:0000256" key="12">
    <source>
        <dbReference type="PIRSR" id="PIRSR000382-1"/>
    </source>
</evidence>
<dbReference type="UniPathway" id="UPA00051">
    <property type="reaction ID" value="UER00082"/>
</dbReference>
<evidence type="ECO:0000256" key="5">
    <source>
        <dbReference type="ARBA" id="ARBA00022603"/>
    </source>
</evidence>
<evidence type="ECO:0000256" key="6">
    <source>
        <dbReference type="ARBA" id="ARBA00022605"/>
    </source>
</evidence>
<dbReference type="CDD" id="cd03311">
    <property type="entry name" value="CIMS_C_terminal_like"/>
    <property type="match status" value="1"/>
</dbReference>
<evidence type="ECO:0000256" key="13">
    <source>
        <dbReference type="PIRSR" id="PIRSR000382-2"/>
    </source>
</evidence>
<evidence type="ECO:0000256" key="4">
    <source>
        <dbReference type="ARBA" id="ARBA00012034"/>
    </source>
</evidence>
<feature type="binding site" evidence="13">
    <location>
        <position position="722"/>
    </location>
    <ligand>
        <name>Zn(2+)</name>
        <dbReference type="ChEBI" id="CHEBI:29105"/>
        <label>1</label>
        <note>catalytic</note>
    </ligand>
</feature>
<feature type="binding site" evidence="13">
    <location>
        <position position="641"/>
    </location>
    <ligand>
        <name>Zn(2+)</name>
        <dbReference type="ChEBI" id="CHEBI:29105"/>
        <label>1</label>
        <note>catalytic</note>
    </ligand>
</feature>
<keyword evidence="10 13" id="KW-0862">Zinc</keyword>
<dbReference type="Pfam" id="PF01717">
    <property type="entry name" value="Meth_synt_2"/>
    <property type="match status" value="1"/>
</dbReference>
<evidence type="ECO:0000256" key="11">
    <source>
        <dbReference type="ARBA" id="ARBA00023167"/>
    </source>
</evidence>
<sequence length="750" mass="80282">MRTFPAPQDPSALSNPTGHQDPSALSNPTGPQDPSALRTFPASTVLGYPRIGPDRELKRALEAYWDGRAGRADLEATGAELRARTWQRLHALGLDGLPSNTFSLYDQVLDTIVLLGATPARYLDADDPYFAMARGTADLAPLRMTKWFDTNYHHLVPEIGGDTVFKLDASKPISEVRQALELGFETRPVILGPVTFLLLAGALERLDEVLDCYEELLAALAAEGVTWVQLDEPALVGDRTPRELAAVRAAYDRLGAQAGRPGLLVASYFGDLGEAFGVLAATPVEAIAVDLVRGVVPPPAPDKIIVAGVVSGRDIWRTHTDRALGLLRSVKAAQVVVSTSCSLQHVPYTVAVETSLEPGLWERLAFAEEKVAEVAALSRLLTTGRPGSPPPATAAPAPLPPVAARSPYPVRAAAQAAHLDLPPLPTTTIGSFPQLGQLRAARAAVTSGSLAESDYDKLVEQEIEHAIRVQERLGLDVLVHGEPERNDMVQYFAEHLDGFAVTRHGWVQSYGSRCTRPPIIHGDVSRPAPITVRWARYAQSLTDKPVKGMLTGPVTIVAWSFDRDDLPLAAVTHQVAAAIADEVADLEAAGISIIQVDEPALRELLPLRAADQPAYLEWSVAAYRRATSGVSDRTQIHTHLCYSDAQEILSAIDGLDADVTTIESARSGARILGGVQGFGRGLGPGVYDIHSPRVPSVEEIAGSLRATLDALPAVQVWVNPDCGLKTRTYAQVEAALGNLVEAAREARAGL</sequence>
<dbReference type="PANTHER" id="PTHR30519">
    <property type="entry name" value="5-METHYLTETRAHYDROPTEROYLTRIGLUTAMATE--HOMOCYSTEINE METHYLTRANSFERASE"/>
    <property type="match status" value="1"/>
</dbReference>
<dbReference type="InterPro" id="IPR002629">
    <property type="entry name" value="Met_Synth_C/arc"/>
</dbReference>
<keyword evidence="8 13" id="KW-0479">Metal-binding</keyword>
<dbReference type="Pfam" id="PF08267">
    <property type="entry name" value="Meth_synt_1"/>
    <property type="match status" value="1"/>
</dbReference>
<feature type="region of interest" description="Disordered" evidence="15">
    <location>
        <begin position="1"/>
        <end position="36"/>
    </location>
</feature>
<dbReference type="InterPro" id="IPR006276">
    <property type="entry name" value="Cobalamin-indep_Met_synthase"/>
</dbReference>